<evidence type="ECO:0000256" key="1">
    <source>
        <dbReference type="ARBA" id="ARBA00009353"/>
    </source>
</evidence>
<dbReference type="SUPFAM" id="SSF51735">
    <property type="entry name" value="NAD(P)-binding Rossmann-fold domains"/>
    <property type="match status" value="1"/>
</dbReference>
<dbReference type="Pfam" id="PF08338">
    <property type="entry name" value="DUF1731"/>
    <property type="match status" value="1"/>
</dbReference>
<feature type="domain" description="NAD-dependent epimerase/dehydratase" evidence="2">
    <location>
        <begin position="10"/>
        <end position="224"/>
    </location>
</feature>
<proteinExistence type="inferred from homology"/>
<dbReference type="Gene3D" id="3.40.50.720">
    <property type="entry name" value="NAD(P)-binding Rossmann-like Domain"/>
    <property type="match status" value="1"/>
</dbReference>
<dbReference type="PANTHER" id="PTHR11092:SF0">
    <property type="entry name" value="EPIMERASE FAMILY PROTEIN SDR39U1"/>
    <property type="match status" value="1"/>
</dbReference>
<dbReference type="InterPro" id="IPR013549">
    <property type="entry name" value="DUF1731"/>
</dbReference>
<accession>A0AAU7DHS8</accession>
<dbReference type="AlphaFoldDB" id="A0AAU7DHS8"/>
<gene>
    <name evidence="4" type="ORF">P8935_21865</name>
</gene>
<dbReference type="RefSeq" id="WP_348262431.1">
    <property type="nucleotide sequence ID" value="NZ_CP121196.1"/>
</dbReference>
<evidence type="ECO:0000259" key="2">
    <source>
        <dbReference type="Pfam" id="PF01370"/>
    </source>
</evidence>
<dbReference type="InterPro" id="IPR001509">
    <property type="entry name" value="Epimerase_deHydtase"/>
</dbReference>
<comment type="similarity">
    <text evidence="1">Belongs to the NAD(P)-dependent epimerase/dehydratase family. SDR39U1 subfamily.</text>
</comment>
<evidence type="ECO:0000313" key="4">
    <source>
        <dbReference type="EMBL" id="XBH17200.1"/>
    </source>
</evidence>
<dbReference type="CDD" id="cd05242">
    <property type="entry name" value="SDR_a8"/>
    <property type="match status" value="1"/>
</dbReference>
<dbReference type="PANTHER" id="PTHR11092">
    <property type="entry name" value="SUGAR NUCLEOTIDE EPIMERASE RELATED"/>
    <property type="match status" value="1"/>
</dbReference>
<organism evidence="4">
    <name type="scientific">Telmatobacter sp. DSM 110680</name>
    <dbReference type="NCBI Taxonomy" id="3036704"/>
    <lineage>
        <taxon>Bacteria</taxon>
        <taxon>Pseudomonadati</taxon>
        <taxon>Acidobacteriota</taxon>
        <taxon>Terriglobia</taxon>
        <taxon>Terriglobales</taxon>
        <taxon>Acidobacteriaceae</taxon>
        <taxon>Telmatobacter</taxon>
    </lineage>
</organism>
<evidence type="ECO:0000259" key="3">
    <source>
        <dbReference type="Pfam" id="PF08338"/>
    </source>
</evidence>
<sequence>MDFSMDSGGVILSGASGMLGNALTLALNNRKTPVLQLVRRHPSGERQLQWSPEVDPAVNNPAPLEGAAAAIHLSGASVAAHRWTNAYKEELATSRLDSTRRLAKVLAELRRPPQTLLVASAIGIYGDRGDEVLSESSPAGSGFLAELCQRWEAAAEPAIQAGIRVVHLRFGVVLGPGKGALQQMLPPFRVGLGARLGSGKQWMSWVALADVVAATLFALDHPELSGALNVVSPNPVTNADFTRSLGRELRRPAFLAVPAFALRIMFGQMADEALLASARVQPAKLQAAGFQFSLPEVGGALKAALR</sequence>
<dbReference type="NCBIfam" id="TIGR01777">
    <property type="entry name" value="yfcH"/>
    <property type="match status" value="1"/>
</dbReference>
<dbReference type="InterPro" id="IPR010099">
    <property type="entry name" value="SDR39U1"/>
</dbReference>
<name>A0AAU7DHS8_9BACT</name>
<feature type="domain" description="DUF1731" evidence="3">
    <location>
        <begin position="257"/>
        <end position="303"/>
    </location>
</feature>
<dbReference type="EMBL" id="CP121196">
    <property type="protein sequence ID" value="XBH17200.1"/>
    <property type="molecule type" value="Genomic_DNA"/>
</dbReference>
<dbReference type="Pfam" id="PF01370">
    <property type="entry name" value="Epimerase"/>
    <property type="match status" value="1"/>
</dbReference>
<protein>
    <submittedName>
        <fullName evidence="4">TIGR01777 family oxidoreductase</fullName>
    </submittedName>
</protein>
<reference evidence="4" key="1">
    <citation type="submission" date="2023-03" db="EMBL/GenBank/DDBJ databases">
        <title>Edaphobacter sp.</title>
        <authorList>
            <person name="Huber K.J."/>
            <person name="Papendorf J."/>
            <person name="Pilke C."/>
            <person name="Bunk B."/>
            <person name="Sproeer C."/>
            <person name="Pester M."/>
        </authorList>
    </citation>
    <scope>NUCLEOTIDE SEQUENCE</scope>
    <source>
        <strain evidence="4">DSM 110680</strain>
    </source>
</reference>
<dbReference type="InterPro" id="IPR036291">
    <property type="entry name" value="NAD(P)-bd_dom_sf"/>
</dbReference>